<dbReference type="Proteomes" id="UP000095143">
    <property type="component" value="Unassembled WGS sequence"/>
</dbReference>
<protein>
    <submittedName>
        <fullName evidence="2">Uncharacterized protein</fullName>
    </submittedName>
</protein>
<dbReference type="OrthoDB" id="6874311at2"/>
<reference evidence="2 3" key="1">
    <citation type="submission" date="2016-08" db="EMBL/GenBank/DDBJ databases">
        <title>Whole genome sequence of Pseudomonas graminis strain UASWS1507, a potential biological control agent for agriculture.</title>
        <authorList>
            <person name="Crovadore J."/>
            <person name="Calmin G."/>
            <person name="Chablais R."/>
            <person name="Cochard B."/>
            <person name="Lefort F."/>
        </authorList>
    </citation>
    <scope>NUCLEOTIDE SEQUENCE [LARGE SCALE GENOMIC DNA]</scope>
    <source>
        <strain evidence="2 3">UASWS1507</strain>
    </source>
</reference>
<accession>A0A1C2EBG9</accession>
<name>A0A1C2EBG9_9PSED</name>
<evidence type="ECO:0000256" key="1">
    <source>
        <dbReference type="SAM" id="MobiDB-lite"/>
    </source>
</evidence>
<evidence type="ECO:0000313" key="2">
    <source>
        <dbReference type="EMBL" id="OCX24280.1"/>
    </source>
</evidence>
<gene>
    <name evidence="2" type="ORF">BBI10_05595</name>
</gene>
<dbReference type="RefSeq" id="WP_065987395.1">
    <property type="nucleotide sequence ID" value="NZ_MDEN01000055.1"/>
</dbReference>
<dbReference type="AlphaFoldDB" id="A0A1C2EBG9"/>
<organism evidence="2 3">
    <name type="scientific">Pseudomonas graminis</name>
    <dbReference type="NCBI Taxonomy" id="158627"/>
    <lineage>
        <taxon>Bacteria</taxon>
        <taxon>Pseudomonadati</taxon>
        <taxon>Pseudomonadota</taxon>
        <taxon>Gammaproteobacteria</taxon>
        <taxon>Pseudomonadales</taxon>
        <taxon>Pseudomonadaceae</taxon>
        <taxon>Pseudomonas</taxon>
    </lineage>
</organism>
<proteinExistence type="predicted"/>
<comment type="caution">
    <text evidence="2">The sequence shown here is derived from an EMBL/GenBank/DDBJ whole genome shotgun (WGS) entry which is preliminary data.</text>
</comment>
<dbReference type="EMBL" id="MDEN01000055">
    <property type="protein sequence ID" value="OCX24280.1"/>
    <property type="molecule type" value="Genomic_DNA"/>
</dbReference>
<feature type="compositionally biased region" description="Basic residues" evidence="1">
    <location>
        <begin position="7"/>
        <end position="16"/>
    </location>
</feature>
<feature type="region of interest" description="Disordered" evidence="1">
    <location>
        <begin position="1"/>
        <end position="39"/>
    </location>
</feature>
<sequence length="219" mass="25003">MASVSKQQKRAKRAKTKAKEQRVARQHPQTPNPIVPDYFMPDFVSDDDAALLDDDTLLKNFVEPDILETMDEEEREAMAAVIRGESDEMSITEDEMLIAEVYHSPAPEPSQEQRLAHYEVLKLAEQQGFLDLLDAFARGPIAAHAFYDIDFDDYLDVLVNTLGAYLMWAHGLDEATVRARIHDDDFYEAFRAVLDEIEMESTLEMLGIDRNKHDEPAQD</sequence>
<evidence type="ECO:0000313" key="3">
    <source>
        <dbReference type="Proteomes" id="UP000095143"/>
    </source>
</evidence>